<reference evidence="10 11" key="1">
    <citation type="journal article" date="2015" name="Stand. Genomic Sci.">
        <title>Genomic Encyclopedia of Bacterial and Archaeal Type Strains, Phase III: the genomes of soil and plant-associated and newly described type strains.</title>
        <authorList>
            <person name="Whitman W.B."/>
            <person name="Woyke T."/>
            <person name="Klenk H.P."/>
            <person name="Zhou Y."/>
            <person name="Lilburn T.G."/>
            <person name="Beck B.J."/>
            <person name="De Vos P."/>
            <person name="Vandamme P."/>
            <person name="Eisen J.A."/>
            <person name="Garrity G."/>
            <person name="Hugenholtz P."/>
            <person name="Kyrpides N.C."/>
        </authorList>
    </citation>
    <scope>NUCLEOTIDE SEQUENCE [LARGE SCALE GENOMIC DNA]</scope>
    <source>
        <strain evidence="10 11">CGMCC 1.10821</strain>
    </source>
</reference>
<protein>
    <submittedName>
        <fullName evidence="10">Type IV pilus assembly protein PilQ</fullName>
    </submittedName>
</protein>
<dbReference type="InterPro" id="IPR011662">
    <property type="entry name" value="Secretin/TonB_short_N"/>
</dbReference>
<keyword evidence="4" id="KW-0732">Signal</keyword>
<keyword evidence="11" id="KW-1185">Reference proteome</keyword>
<comment type="subcellular location">
    <subcellularLocation>
        <location evidence="1 8">Cell outer membrane</location>
    </subcellularLocation>
</comment>
<dbReference type="PROSITE" id="PS00875">
    <property type="entry name" value="T2SP_D"/>
    <property type="match status" value="1"/>
</dbReference>
<organism evidence="10 11">
    <name type="scientific">Luteimonas cucumeris</name>
    <dbReference type="NCBI Taxonomy" id="985012"/>
    <lineage>
        <taxon>Bacteria</taxon>
        <taxon>Pseudomonadati</taxon>
        <taxon>Pseudomonadota</taxon>
        <taxon>Gammaproteobacteria</taxon>
        <taxon>Lysobacterales</taxon>
        <taxon>Lysobacteraceae</taxon>
        <taxon>Luteimonas</taxon>
    </lineage>
</organism>
<accession>A0A562LF21</accession>
<keyword evidence="6" id="KW-0472">Membrane</keyword>
<dbReference type="EMBL" id="VLKN01000001">
    <property type="protein sequence ID" value="TWI06208.1"/>
    <property type="molecule type" value="Genomic_DNA"/>
</dbReference>
<gene>
    <name evidence="10" type="ORF">IP90_00473</name>
</gene>
<dbReference type="InterPro" id="IPR004845">
    <property type="entry name" value="T2SS_GspD_CS"/>
</dbReference>
<dbReference type="NCBIfam" id="TIGR02515">
    <property type="entry name" value="IV_pilus_PilQ"/>
    <property type="match status" value="1"/>
</dbReference>
<dbReference type="Gene3D" id="3.30.1370.120">
    <property type="match status" value="1"/>
</dbReference>
<evidence type="ECO:0000313" key="11">
    <source>
        <dbReference type="Proteomes" id="UP000315167"/>
    </source>
</evidence>
<dbReference type="Proteomes" id="UP000315167">
    <property type="component" value="Unassembled WGS sequence"/>
</dbReference>
<dbReference type="GO" id="GO:0009306">
    <property type="term" value="P:protein secretion"/>
    <property type="evidence" value="ECO:0007669"/>
    <property type="project" value="InterPro"/>
</dbReference>
<dbReference type="InterPro" id="IPR038591">
    <property type="entry name" value="NolW-like_sf"/>
</dbReference>
<dbReference type="InterPro" id="IPR001775">
    <property type="entry name" value="GspD/PilQ"/>
</dbReference>
<evidence type="ECO:0000256" key="4">
    <source>
        <dbReference type="ARBA" id="ARBA00022729"/>
    </source>
</evidence>
<comment type="similarity">
    <text evidence="2">Belongs to the bacterial secretin family. PilQ subfamily.</text>
</comment>
<dbReference type="InterPro" id="IPR005644">
    <property type="entry name" value="NolW-like"/>
</dbReference>
<dbReference type="Gene3D" id="2.60.40.3470">
    <property type="match status" value="1"/>
</dbReference>
<evidence type="ECO:0000256" key="8">
    <source>
        <dbReference type="RuleBase" id="RU004004"/>
    </source>
</evidence>
<evidence type="ECO:0000256" key="5">
    <source>
        <dbReference type="ARBA" id="ARBA00022927"/>
    </source>
</evidence>
<dbReference type="PANTHER" id="PTHR30604">
    <property type="entry name" value="PROTEIN TRANSPORT PROTEIN HOFQ"/>
    <property type="match status" value="1"/>
</dbReference>
<evidence type="ECO:0000313" key="10">
    <source>
        <dbReference type="EMBL" id="TWI06208.1"/>
    </source>
</evidence>
<keyword evidence="3 8" id="KW-0813">Transport</keyword>
<dbReference type="InterPro" id="IPR051808">
    <property type="entry name" value="Type_IV_pilus_biogenesis"/>
</dbReference>
<comment type="caution">
    <text evidence="10">The sequence shown here is derived from an EMBL/GenBank/DDBJ whole genome shotgun (WGS) entry which is preliminary data.</text>
</comment>
<evidence type="ECO:0000256" key="1">
    <source>
        <dbReference type="ARBA" id="ARBA00004442"/>
    </source>
</evidence>
<proteinExistence type="inferred from homology"/>
<evidence type="ECO:0000256" key="6">
    <source>
        <dbReference type="ARBA" id="ARBA00023136"/>
    </source>
</evidence>
<dbReference type="InterPro" id="IPR004846">
    <property type="entry name" value="T2SS/T3SS_dom"/>
</dbReference>
<dbReference type="InterPro" id="IPR013355">
    <property type="entry name" value="Pilus_4_PilQ"/>
</dbReference>
<dbReference type="InterPro" id="IPR021731">
    <property type="entry name" value="AMIN_dom"/>
</dbReference>
<dbReference type="GO" id="GO:0009279">
    <property type="term" value="C:cell outer membrane"/>
    <property type="evidence" value="ECO:0007669"/>
    <property type="project" value="UniProtKB-SubCell"/>
</dbReference>
<dbReference type="AlphaFoldDB" id="A0A562LF21"/>
<dbReference type="SMART" id="SM00965">
    <property type="entry name" value="STN"/>
    <property type="match status" value="1"/>
</dbReference>
<dbReference type="PANTHER" id="PTHR30604:SF1">
    <property type="entry name" value="DNA UTILIZATION PROTEIN HOFQ"/>
    <property type="match status" value="1"/>
</dbReference>
<sequence length="638" mass="68281">MIRGKHMSQFNAHRSHAAGSRKVRLAVLGGLACGLLAAAAGAGAARPDGMAALPLTAQTVAVAVDPATRVPGALAVSDIDFKRGDGGAGKLILRFSGDGAVPDLRKDGSNVIVDVGNASLPPALQKPLNVTDFATPVRQIDAQGNGKGTRLVLSTSGPYESLAYQTGRDYIVEVVPRASSQARGAVKSAIAAGQTAPARAFTGAPVSFNFQDVPVRTVLQFIAEESKLNMVASDTVQGNITVRLINVPWDQALEIVMRAKGLDKRRDGNVIWVAPQAEIAKFEQDRENARIELENREGLTTEYIRINYHNAVDIYKALTEAKGIGGGGQSNNQDSGFLSPRGRLVADGRTNTLMISDIPKKITAMKELINEIDRPVDQVLIEARIVIATDTFARELGARFGVAGTKMYGGNQAVTSGNLLNNVSITEDGEHIIPDGLNVNLPVTNPAGSIAYTLLGANFSIDLELSAMQREERGEVISNPRVLTSNQREAVIRQGKEVGYVTLTGVGTGGGQALPNVQFKDVLLELKVTPTITNDNRVFLALNVKKDEIDGFTDTDIGDVPQISKREVNTAALIEDGQTVVIGGVYEFTDRNSVTKVPFLGDIPFLGNLFRKKGRNKEKAELLIFVTPKVLRVAQRDH</sequence>
<keyword evidence="5" id="KW-0653">Protein transport</keyword>
<name>A0A562LF21_9GAMM</name>
<evidence type="ECO:0000259" key="9">
    <source>
        <dbReference type="SMART" id="SM00965"/>
    </source>
</evidence>
<keyword evidence="7" id="KW-0998">Cell outer membrane</keyword>
<dbReference type="Pfam" id="PF00263">
    <property type="entry name" value="Secretin"/>
    <property type="match status" value="1"/>
</dbReference>
<dbReference type="PRINTS" id="PR00811">
    <property type="entry name" value="BCTERIALGSPD"/>
</dbReference>
<dbReference type="Gene3D" id="3.30.1370.130">
    <property type="match status" value="1"/>
</dbReference>
<evidence type="ECO:0000256" key="3">
    <source>
        <dbReference type="ARBA" id="ARBA00022448"/>
    </source>
</evidence>
<dbReference type="Pfam" id="PF11741">
    <property type="entry name" value="AMIN"/>
    <property type="match status" value="1"/>
</dbReference>
<dbReference type="Pfam" id="PF03958">
    <property type="entry name" value="Secretin_N"/>
    <property type="match status" value="1"/>
</dbReference>
<evidence type="ECO:0000256" key="7">
    <source>
        <dbReference type="ARBA" id="ARBA00023237"/>
    </source>
</evidence>
<evidence type="ECO:0000256" key="2">
    <source>
        <dbReference type="ARBA" id="ARBA00006304"/>
    </source>
</evidence>
<feature type="domain" description="Secretin/TonB short N-terminal" evidence="9">
    <location>
        <begin position="228"/>
        <end position="276"/>
    </location>
</feature>